<evidence type="ECO:0000313" key="3">
    <source>
        <dbReference type="WBParaSite" id="PDA_v2.g21422.t1"/>
    </source>
</evidence>
<accession>A0A914PYA9</accession>
<name>A0A914PYA9_9BILA</name>
<sequence length="104" mass="12623">MEKWYDEGFEDDEDMNEEDEGFEDEDEDEGFDEDMDSNCESEDEDDMEEEKVSRNKKPKTELSQMIQFMHGNSMIHWLHEDHWKNMGKEEEEKENMDKEDLSIN</sequence>
<keyword evidence="2" id="KW-1185">Reference proteome</keyword>
<feature type="region of interest" description="Disordered" evidence="1">
    <location>
        <begin position="1"/>
        <end position="62"/>
    </location>
</feature>
<organism evidence="2 3">
    <name type="scientific">Panagrolaimus davidi</name>
    <dbReference type="NCBI Taxonomy" id="227884"/>
    <lineage>
        <taxon>Eukaryota</taxon>
        <taxon>Metazoa</taxon>
        <taxon>Ecdysozoa</taxon>
        <taxon>Nematoda</taxon>
        <taxon>Chromadorea</taxon>
        <taxon>Rhabditida</taxon>
        <taxon>Tylenchina</taxon>
        <taxon>Panagrolaimomorpha</taxon>
        <taxon>Panagrolaimoidea</taxon>
        <taxon>Panagrolaimidae</taxon>
        <taxon>Panagrolaimus</taxon>
    </lineage>
</organism>
<protein>
    <submittedName>
        <fullName evidence="3">Uncharacterized protein</fullName>
    </submittedName>
</protein>
<dbReference type="AlphaFoldDB" id="A0A914PYA9"/>
<dbReference type="Proteomes" id="UP000887578">
    <property type="component" value="Unplaced"/>
</dbReference>
<proteinExistence type="predicted"/>
<feature type="compositionally biased region" description="Acidic residues" evidence="1">
    <location>
        <begin position="7"/>
        <end position="49"/>
    </location>
</feature>
<evidence type="ECO:0000313" key="2">
    <source>
        <dbReference type="Proteomes" id="UP000887578"/>
    </source>
</evidence>
<reference evidence="3" key="1">
    <citation type="submission" date="2022-11" db="UniProtKB">
        <authorList>
            <consortium name="WormBaseParasite"/>
        </authorList>
    </citation>
    <scope>IDENTIFICATION</scope>
</reference>
<dbReference type="WBParaSite" id="PDA_v2.g21422.t1">
    <property type="protein sequence ID" value="PDA_v2.g21422.t1"/>
    <property type="gene ID" value="PDA_v2.g21422"/>
</dbReference>
<evidence type="ECO:0000256" key="1">
    <source>
        <dbReference type="SAM" id="MobiDB-lite"/>
    </source>
</evidence>
<feature type="region of interest" description="Disordered" evidence="1">
    <location>
        <begin position="85"/>
        <end position="104"/>
    </location>
</feature>